<keyword evidence="3" id="KW-1185">Reference proteome</keyword>
<dbReference type="OrthoDB" id="3695473at2759"/>
<evidence type="ECO:0008006" key="4">
    <source>
        <dbReference type="Google" id="ProtNLM"/>
    </source>
</evidence>
<feature type="chain" id="PRO_5025443237" description="Apple domain-containing protein" evidence="1">
    <location>
        <begin position="31"/>
        <end position="277"/>
    </location>
</feature>
<organism evidence="2 3">
    <name type="scientific">Byssothecium circinans</name>
    <dbReference type="NCBI Taxonomy" id="147558"/>
    <lineage>
        <taxon>Eukaryota</taxon>
        <taxon>Fungi</taxon>
        <taxon>Dikarya</taxon>
        <taxon>Ascomycota</taxon>
        <taxon>Pezizomycotina</taxon>
        <taxon>Dothideomycetes</taxon>
        <taxon>Pleosporomycetidae</taxon>
        <taxon>Pleosporales</taxon>
        <taxon>Massarineae</taxon>
        <taxon>Massarinaceae</taxon>
        <taxon>Byssothecium</taxon>
    </lineage>
</organism>
<reference evidence="2" key="1">
    <citation type="journal article" date="2020" name="Stud. Mycol.">
        <title>101 Dothideomycetes genomes: a test case for predicting lifestyles and emergence of pathogens.</title>
        <authorList>
            <person name="Haridas S."/>
            <person name="Albert R."/>
            <person name="Binder M."/>
            <person name="Bloem J."/>
            <person name="Labutti K."/>
            <person name="Salamov A."/>
            <person name="Andreopoulos B."/>
            <person name="Baker S."/>
            <person name="Barry K."/>
            <person name="Bills G."/>
            <person name="Bluhm B."/>
            <person name="Cannon C."/>
            <person name="Castanera R."/>
            <person name="Culley D."/>
            <person name="Daum C."/>
            <person name="Ezra D."/>
            <person name="Gonzalez J."/>
            <person name="Henrissat B."/>
            <person name="Kuo A."/>
            <person name="Liang C."/>
            <person name="Lipzen A."/>
            <person name="Lutzoni F."/>
            <person name="Magnuson J."/>
            <person name="Mondo S."/>
            <person name="Nolan M."/>
            <person name="Ohm R."/>
            <person name="Pangilinan J."/>
            <person name="Park H.-J."/>
            <person name="Ramirez L."/>
            <person name="Alfaro M."/>
            <person name="Sun H."/>
            <person name="Tritt A."/>
            <person name="Yoshinaga Y."/>
            <person name="Zwiers L.-H."/>
            <person name="Turgeon B."/>
            <person name="Goodwin S."/>
            <person name="Spatafora J."/>
            <person name="Crous P."/>
            <person name="Grigoriev I."/>
        </authorList>
    </citation>
    <scope>NUCLEOTIDE SEQUENCE</scope>
    <source>
        <strain evidence="2">CBS 675.92</strain>
    </source>
</reference>
<gene>
    <name evidence="2" type="ORF">CC80DRAFT_556110</name>
</gene>
<evidence type="ECO:0000313" key="2">
    <source>
        <dbReference type="EMBL" id="KAF1948681.1"/>
    </source>
</evidence>
<feature type="signal peptide" evidence="1">
    <location>
        <begin position="1"/>
        <end position="30"/>
    </location>
</feature>
<sequence>MATSPQGQSRASSTCLFILLLFLCITQVLSAGQLCGNVGTHDAAKTTFYMGNFFFKAPSTFALCADFCKNDYPACKSFRYSYYVDADAQYCEFFGAWLETYFIPDATQPYYYYDVDCGFPIWAITETYISSTTITATLTIPQTTTTATLKSTVLATVTATATATATAMVTSTSVATRTVVSTTTAMATATSVSVRTVTSTTTTTQMQDPPVRTVTSVTVRFSTVTTTSVGRAVTATATATVSVSRTSLSTKTVTGTVTSSRVSTRVSTRTVTSTRTG</sequence>
<evidence type="ECO:0000256" key="1">
    <source>
        <dbReference type="SAM" id="SignalP"/>
    </source>
</evidence>
<evidence type="ECO:0000313" key="3">
    <source>
        <dbReference type="Proteomes" id="UP000800035"/>
    </source>
</evidence>
<name>A0A6A5T7W4_9PLEO</name>
<keyword evidence="1" id="KW-0732">Signal</keyword>
<protein>
    <recommendedName>
        <fullName evidence="4">Apple domain-containing protein</fullName>
    </recommendedName>
</protein>
<dbReference type="AlphaFoldDB" id="A0A6A5T7W4"/>
<proteinExistence type="predicted"/>
<dbReference type="EMBL" id="ML977051">
    <property type="protein sequence ID" value="KAF1948681.1"/>
    <property type="molecule type" value="Genomic_DNA"/>
</dbReference>
<dbReference type="Proteomes" id="UP000800035">
    <property type="component" value="Unassembled WGS sequence"/>
</dbReference>
<accession>A0A6A5T7W4</accession>